<evidence type="ECO:0000256" key="1">
    <source>
        <dbReference type="SAM" id="Phobius"/>
    </source>
</evidence>
<evidence type="ECO:0000256" key="2">
    <source>
        <dbReference type="SAM" id="SignalP"/>
    </source>
</evidence>
<keyword evidence="4" id="KW-1185">Reference proteome</keyword>
<comment type="caution">
    <text evidence="3">The sequence shown here is derived from an EMBL/GenBank/DDBJ whole genome shotgun (WGS) entry which is preliminary data.</text>
</comment>
<keyword evidence="1" id="KW-0472">Membrane</keyword>
<sequence>MSVLLLLFLPAHSACPHPLVTAPLLPLLLLCIYICSCCCSSSSSSYSLPAPPPFPAAPPPVPPHPPPAAPTNLVHPDLTHFPRYPSLSATALPIVPLLAPGSYVPRRSVFPIPPPAASSLLLMFPFLLLLLFLHINIFILLLFPPFPLHNNIHRCTEKQIYKNRDK</sequence>
<dbReference type="Proteomes" id="UP000271974">
    <property type="component" value="Unassembled WGS sequence"/>
</dbReference>
<reference evidence="3 4" key="1">
    <citation type="submission" date="2019-01" db="EMBL/GenBank/DDBJ databases">
        <title>A draft genome assembly of the solar-powered sea slug Elysia chlorotica.</title>
        <authorList>
            <person name="Cai H."/>
            <person name="Li Q."/>
            <person name="Fang X."/>
            <person name="Li J."/>
            <person name="Curtis N.E."/>
            <person name="Altenburger A."/>
            <person name="Shibata T."/>
            <person name="Feng M."/>
            <person name="Maeda T."/>
            <person name="Schwartz J.A."/>
            <person name="Shigenobu S."/>
            <person name="Lundholm N."/>
            <person name="Nishiyama T."/>
            <person name="Yang H."/>
            <person name="Hasebe M."/>
            <person name="Li S."/>
            <person name="Pierce S.K."/>
            <person name="Wang J."/>
        </authorList>
    </citation>
    <scope>NUCLEOTIDE SEQUENCE [LARGE SCALE GENOMIC DNA]</scope>
    <source>
        <strain evidence="3">EC2010</strain>
        <tissue evidence="3">Whole organism of an adult</tissue>
    </source>
</reference>
<feature type="chain" id="PRO_5019426457" evidence="2">
    <location>
        <begin position="17"/>
        <end position="166"/>
    </location>
</feature>
<feature type="transmembrane region" description="Helical" evidence="1">
    <location>
        <begin position="120"/>
        <end position="143"/>
    </location>
</feature>
<keyword evidence="1" id="KW-0812">Transmembrane</keyword>
<name>A0A433TUU9_ELYCH</name>
<evidence type="ECO:0000313" key="3">
    <source>
        <dbReference type="EMBL" id="RUS85332.1"/>
    </source>
</evidence>
<protein>
    <submittedName>
        <fullName evidence="3">Uncharacterized protein</fullName>
    </submittedName>
</protein>
<dbReference type="AlphaFoldDB" id="A0A433TUU9"/>
<accession>A0A433TUU9</accession>
<proteinExistence type="predicted"/>
<evidence type="ECO:0000313" key="4">
    <source>
        <dbReference type="Proteomes" id="UP000271974"/>
    </source>
</evidence>
<keyword evidence="1" id="KW-1133">Transmembrane helix</keyword>
<organism evidence="3 4">
    <name type="scientific">Elysia chlorotica</name>
    <name type="common">Eastern emerald elysia</name>
    <name type="synonym">Sea slug</name>
    <dbReference type="NCBI Taxonomy" id="188477"/>
    <lineage>
        <taxon>Eukaryota</taxon>
        <taxon>Metazoa</taxon>
        <taxon>Spiralia</taxon>
        <taxon>Lophotrochozoa</taxon>
        <taxon>Mollusca</taxon>
        <taxon>Gastropoda</taxon>
        <taxon>Heterobranchia</taxon>
        <taxon>Euthyneura</taxon>
        <taxon>Panpulmonata</taxon>
        <taxon>Sacoglossa</taxon>
        <taxon>Placobranchoidea</taxon>
        <taxon>Plakobranchidae</taxon>
        <taxon>Elysia</taxon>
    </lineage>
</organism>
<dbReference type="EMBL" id="RQTK01000173">
    <property type="protein sequence ID" value="RUS85332.1"/>
    <property type="molecule type" value="Genomic_DNA"/>
</dbReference>
<keyword evidence="2" id="KW-0732">Signal</keyword>
<feature type="signal peptide" evidence="2">
    <location>
        <begin position="1"/>
        <end position="16"/>
    </location>
</feature>
<gene>
    <name evidence="3" type="ORF">EGW08_006875</name>
</gene>